<dbReference type="OrthoDB" id="10253869at2759"/>
<dbReference type="PANTHER" id="PTHR42921">
    <property type="entry name" value="ACETOACETYL-COA SYNTHETASE"/>
    <property type="match status" value="1"/>
</dbReference>
<dbReference type="Proteomes" id="UP000756346">
    <property type="component" value="Unassembled WGS sequence"/>
</dbReference>
<dbReference type="EMBL" id="JAGTJQ010000002">
    <property type="protein sequence ID" value="KAH7037080.1"/>
    <property type="molecule type" value="Genomic_DNA"/>
</dbReference>
<reference evidence="4" key="1">
    <citation type="journal article" date="2021" name="Nat. Commun.">
        <title>Genetic determinants of endophytism in the Arabidopsis root mycobiome.</title>
        <authorList>
            <person name="Mesny F."/>
            <person name="Miyauchi S."/>
            <person name="Thiergart T."/>
            <person name="Pickel B."/>
            <person name="Atanasova L."/>
            <person name="Karlsson M."/>
            <person name="Huettel B."/>
            <person name="Barry K.W."/>
            <person name="Haridas S."/>
            <person name="Chen C."/>
            <person name="Bauer D."/>
            <person name="Andreopoulos W."/>
            <person name="Pangilinan J."/>
            <person name="LaButti K."/>
            <person name="Riley R."/>
            <person name="Lipzen A."/>
            <person name="Clum A."/>
            <person name="Drula E."/>
            <person name="Henrissat B."/>
            <person name="Kohler A."/>
            <person name="Grigoriev I.V."/>
            <person name="Martin F.M."/>
            <person name="Hacquard S."/>
        </authorList>
    </citation>
    <scope>NUCLEOTIDE SEQUENCE</scope>
    <source>
        <strain evidence="4">MPI-CAGE-CH-0230</strain>
    </source>
</reference>
<evidence type="ECO:0008006" key="6">
    <source>
        <dbReference type="Google" id="ProtNLM"/>
    </source>
</evidence>
<evidence type="ECO:0000259" key="3">
    <source>
        <dbReference type="Pfam" id="PF16177"/>
    </source>
</evidence>
<protein>
    <recommendedName>
        <fullName evidence="6">Acetoacetyl-CoA synthetase</fullName>
    </recommendedName>
</protein>
<dbReference type="Gene3D" id="3.30.300.30">
    <property type="match status" value="1"/>
</dbReference>
<organism evidence="4 5">
    <name type="scientific">Microdochium trichocladiopsis</name>
    <dbReference type="NCBI Taxonomy" id="1682393"/>
    <lineage>
        <taxon>Eukaryota</taxon>
        <taxon>Fungi</taxon>
        <taxon>Dikarya</taxon>
        <taxon>Ascomycota</taxon>
        <taxon>Pezizomycotina</taxon>
        <taxon>Sordariomycetes</taxon>
        <taxon>Xylariomycetidae</taxon>
        <taxon>Xylariales</taxon>
        <taxon>Microdochiaceae</taxon>
        <taxon>Microdochium</taxon>
    </lineage>
</organism>
<sequence>MEGWRHPYPEGSRLDAFRRHVNRVYRLRLQTYDDIHTWSVENLEQFSRATWDFCGIIYSVPPEKVANGLPNMWPRPEWFPGARLNYTENILAAGLANHPDQIALSALREAGTHCRHLTWSDLRHLVAHYASAMRAAGIQKSDRVAAILSNSIEAVGLLLAAGSIGAIFSSTAPDLGASGIVSRYEQIRPKILFVDSEVFYAGKHRVLHKKLATAITQLRQRVPELQKVVTVSGSNSFLKECRSGTTGTPKCICHSGGGALLQQKRELILSTDLNSDSTYYQYTTTGWMMWNFLVGSLSVGSRIVLYDGSPLHPSAAFQVKLLEEQKYVCPGLIPNYMTTEPLESLRYVISSGSPLSSEVAHWFRDSFPKRVGLFSGSGGTDLVAGIINGNPMVEIFDGELASSQLGMNVQVWNAHGCDIGMTGERGDLVITTPFFSMPVCFWGDKDNEKYRKAYFQKFPGVWCHGDFVLKNFVTKGYVILGRSDGVLNPGGIRFGTAEIYAVVDQIAQIEDCIAVGQRRPGENDEQVLLFLKTEAADFDGLQQKVKAAIREQVGPRQVPAYICQVRDIPYTLNGKKIEMVVKSIVCKGKLTNLDSVANPECLEEYAKFADLPLSSEAARL</sequence>
<comment type="caution">
    <text evidence="4">The sequence shown here is derived from an EMBL/GenBank/DDBJ whole genome shotgun (WGS) entry which is preliminary data.</text>
</comment>
<dbReference type="InterPro" id="IPR045851">
    <property type="entry name" value="AMP-bd_C_sf"/>
</dbReference>
<evidence type="ECO:0000313" key="4">
    <source>
        <dbReference type="EMBL" id="KAH7037080.1"/>
    </source>
</evidence>
<dbReference type="GO" id="GO:0030729">
    <property type="term" value="F:acetoacetate-CoA ligase activity"/>
    <property type="evidence" value="ECO:0007669"/>
    <property type="project" value="TreeGrafter"/>
</dbReference>
<keyword evidence="5" id="KW-1185">Reference proteome</keyword>
<dbReference type="InterPro" id="IPR032387">
    <property type="entry name" value="ACAS_N"/>
</dbReference>
<gene>
    <name evidence="4" type="ORF">B0I36DRAFT_371786</name>
</gene>
<dbReference type="Pfam" id="PF00501">
    <property type="entry name" value="AMP-binding"/>
    <property type="match status" value="1"/>
</dbReference>
<accession>A0A9P8YFK9</accession>
<dbReference type="AlphaFoldDB" id="A0A9P8YFK9"/>
<evidence type="ECO:0000313" key="5">
    <source>
        <dbReference type="Proteomes" id="UP000756346"/>
    </source>
</evidence>
<dbReference type="Gene3D" id="3.40.50.12780">
    <property type="entry name" value="N-terminal domain of ligase-like"/>
    <property type="match status" value="1"/>
</dbReference>
<dbReference type="InterPro" id="IPR000873">
    <property type="entry name" value="AMP-dep_synth/lig_dom"/>
</dbReference>
<evidence type="ECO:0000259" key="2">
    <source>
        <dbReference type="Pfam" id="PF00501"/>
    </source>
</evidence>
<dbReference type="SUPFAM" id="SSF56801">
    <property type="entry name" value="Acetyl-CoA synthetase-like"/>
    <property type="match status" value="1"/>
</dbReference>
<evidence type="ECO:0000256" key="1">
    <source>
        <dbReference type="ARBA" id="ARBA00006432"/>
    </source>
</evidence>
<dbReference type="Pfam" id="PF16177">
    <property type="entry name" value="ACAS_N"/>
    <property type="match status" value="1"/>
</dbReference>
<dbReference type="InterPro" id="IPR042099">
    <property type="entry name" value="ANL_N_sf"/>
</dbReference>
<proteinExistence type="inferred from homology"/>
<dbReference type="PANTHER" id="PTHR42921:SF1">
    <property type="entry name" value="ACETOACETYL-COA SYNTHETASE"/>
    <property type="match status" value="1"/>
</dbReference>
<comment type="similarity">
    <text evidence="1">Belongs to the ATP-dependent AMP-binding enzyme family.</text>
</comment>
<dbReference type="RefSeq" id="XP_046016201.1">
    <property type="nucleotide sequence ID" value="XM_046160045.1"/>
</dbReference>
<name>A0A9P8YFK9_9PEZI</name>
<feature type="domain" description="AMP-dependent synthetase/ligase" evidence="2">
    <location>
        <begin position="96"/>
        <end position="433"/>
    </location>
</feature>
<feature type="domain" description="Acetyl-coenzyme A synthetase N-terminal" evidence="3">
    <location>
        <begin position="32"/>
        <end position="89"/>
    </location>
</feature>
<dbReference type="GeneID" id="70189591"/>